<dbReference type="Proteomes" id="UP000254572">
    <property type="component" value="Unassembled WGS sequence"/>
</dbReference>
<dbReference type="InterPro" id="IPR000866">
    <property type="entry name" value="AhpC/TSA"/>
</dbReference>
<accession>A0A381E3C0</accession>
<dbReference type="Pfam" id="PF00578">
    <property type="entry name" value="AhpC-TSA"/>
    <property type="match status" value="1"/>
</dbReference>
<dbReference type="EMBL" id="UFUW01000001">
    <property type="protein sequence ID" value="SUX20514.1"/>
    <property type="molecule type" value="Genomic_DNA"/>
</dbReference>
<keyword evidence="3" id="KW-1185">Reference proteome</keyword>
<dbReference type="Gene3D" id="3.40.30.10">
    <property type="entry name" value="Glutaredoxin"/>
    <property type="match status" value="1"/>
</dbReference>
<dbReference type="InterPro" id="IPR050553">
    <property type="entry name" value="Thioredoxin_ResA/DsbE_sf"/>
</dbReference>
<proteinExistence type="predicted"/>
<dbReference type="CDD" id="cd02966">
    <property type="entry name" value="TlpA_like_family"/>
    <property type="match status" value="1"/>
</dbReference>
<dbReference type="InterPro" id="IPR036249">
    <property type="entry name" value="Thioredoxin-like_sf"/>
</dbReference>
<dbReference type="PROSITE" id="PS51352">
    <property type="entry name" value="THIOREDOXIN_2"/>
    <property type="match status" value="1"/>
</dbReference>
<reference evidence="2 3" key="1">
    <citation type="submission" date="2018-06" db="EMBL/GenBank/DDBJ databases">
        <authorList>
            <consortium name="Pathogen Informatics"/>
            <person name="Doyle S."/>
        </authorList>
    </citation>
    <scope>NUCLEOTIDE SEQUENCE [LARGE SCALE GENOMIC DNA]</scope>
    <source>
        <strain evidence="2 3">NCTC13294</strain>
    </source>
</reference>
<dbReference type="PANTHER" id="PTHR42852">
    <property type="entry name" value="THIOL:DISULFIDE INTERCHANGE PROTEIN DSBE"/>
    <property type="match status" value="1"/>
</dbReference>
<dbReference type="GO" id="GO:0016209">
    <property type="term" value="F:antioxidant activity"/>
    <property type="evidence" value="ECO:0007669"/>
    <property type="project" value="InterPro"/>
</dbReference>
<dbReference type="SUPFAM" id="SSF52833">
    <property type="entry name" value="Thioredoxin-like"/>
    <property type="match status" value="1"/>
</dbReference>
<dbReference type="PROSITE" id="PS51257">
    <property type="entry name" value="PROKAR_LIPOPROTEIN"/>
    <property type="match status" value="1"/>
</dbReference>
<evidence type="ECO:0000313" key="2">
    <source>
        <dbReference type="EMBL" id="SUX20514.1"/>
    </source>
</evidence>
<organism evidence="2 3">
    <name type="scientific">Cardiobacterium valvarum</name>
    <dbReference type="NCBI Taxonomy" id="194702"/>
    <lineage>
        <taxon>Bacteria</taxon>
        <taxon>Pseudomonadati</taxon>
        <taxon>Pseudomonadota</taxon>
        <taxon>Gammaproteobacteria</taxon>
        <taxon>Cardiobacteriales</taxon>
        <taxon>Cardiobacteriaceae</taxon>
        <taxon>Cardiobacterium</taxon>
    </lineage>
</organism>
<protein>
    <submittedName>
        <fullName evidence="2">Stage IV sporulation protein H</fullName>
    </submittedName>
</protein>
<feature type="domain" description="Thioredoxin" evidence="1">
    <location>
        <begin position="24"/>
        <end position="160"/>
    </location>
</feature>
<dbReference type="GO" id="GO:0016491">
    <property type="term" value="F:oxidoreductase activity"/>
    <property type="evidence" value="ECO:0007669"/>
    <property type="project" value="InterPro"/>
</dbReference>
<dbReference type="InterPro" id="IPR013766">
    <property type="entry name" value="Thioredoxin_domain"/>
</dbReference>
<evidence type="ECO:0000259" key="1">
    <source>
        <dbReference type="PROSITE" id="PS51352"/>
    </source>
</evidence>
<evidence type="ECO:0000313" key="3">
    <source>
        <dbReference type="Proteomes" id="UP000254572"/>
    </source>
</evidence>
<dbReference type="AlphaFoldDB" id="A0A381E3C0"/>
<name>A0A381E3C0_9GAMM</name>
<dbReference type="OrthoDB" id="9799347at2"/>
<gene>
    <name evidence="2" type="primary">stoA</name>
    <name evidence="2" type="ORF">NCTC13294_00762</name>
</gene>
<dbReference type="RefSeq" id="WP_115610992.1">
    <property type="nucleotide sequence ID" value="NZ_JBHLZC010000001.1"/>
</dbReference>
<sequence>MKSVWMLCCALLLAACGQEEVAKAETGQPAPPLLTLGPHDEVVLLPASAERPLILNFWSATCGMCIKELREIQDLQAAHPQAVDVLAVNIDGADSKTLQALATQRGLTLPLAADQMGVTAERYRVSGTPTNYLIGRDGRILEHKAGMLDAADLQRWFSAR</sequence>
<dbReference type="PANTHER" id="PTHR42852:SF13">
    <property type="entry name" value="PROTEIN DIPZ"/>
    <property type="match status" value="1"/>
</dbReference>